<sequence>MRLEGWDWRRTRPRVPDAVGADLERRAAWRQTRAAGRYVRRAQWTAGWWAGFGVITAGIGEAIDPSAGWLWLAVGAGALVNSGVWVAHAARYRLRNPGPPLPVAPAPGVRALTGSAAAAPLRRGEAAITAFLALSRPLPPGPTADVVRGAMASAAEVVDGLRLRASRVIACEEAARAVTDPAGRAQVNAAARALVAEMEAAMRALDELVAASAEVVGAGAAAGGLPLAGVAGPRPVGGAGLGMSPVDVDGLAAQAENLRGYAAGLRELAGGRPSSGAENGWKQPWA</sequence>
<keyword evidence="1" id="KW-0472">Membrane</keyword>
<evidence type="ECO:0000256" key="1">
    <source>
        <dbReference type="SAM" id="Phobius"/>
    </source>
</evidence>
<proteinExistence type="predicted"/>
<name>E3J129_PSEI1</name>
<organism evidence="2 3">
    <name type="scientific">Pseudofrankia inefficax (strain DSM 45817 / CECT 9037 / DDB 130130 / EuI1c)</name>
    <name type="common">Frankia inefficax</name>
    <dbReference type="NCBI Taxonomy" id="298654"/>
    <lineage>
        <taxon>Bacteria</taxon>
        <taxon>Bacillati</taxon>
        <taxon>Actinomycetota</taxon>
        <taxon>Actinomycetes</taxon>
        <taxon>Frankiales</taxon>
        <taxon>Frankiaceae</taxon>
        <taxon>Pseudofrankia</taxon>
    </lineage>
</organism>
<dbReference type="Pfam" id="PF25587">
    <property type="entry name" value="Rv2743c"/>
    <property type="match status" value="1"/>
</dbReference>
<dbReference type="Proteomes" id="UP000002484">
    <property type="component" value="Chromosome"/>
</dbReference>
<protein>
    <submittedName>
        <fullName evidence="2">Uncharacterized protein</fullName>
    </submittedName>
</protein>
<dbReference type="AlphaFoldDB" id="E3J129"/>
<evidence type="ECO:0000313" key="3">
    <source>
        <dbReference type="Proteomes" id="UP000002484"/>
    </source>
</evidence>
<dbReference type="HOGENOM" id="CLU_071261_0_0_11"/>
<keyword evidence="1" id="KW-1133">Transmembrane helix</keyword>
<gene>
    <name evidence="2" type="ordered locus">FraEuI1c_1134</name>
</gene>
<dbReference type="InParanoid" id="E3J129"/>
<dbReference type="InterPro" id="IPR057952">
    <property type="entry name" value="Rv2743c-like"/>
</dbReference>
<feature type="transmembrane region" description="Helical" evidence="1">
    <location>
        <begin position="69"/>
        <end position="87"/>
    </location>
</feature>
<accession>E3J129</accession>
<reference evidence="2 3" key="1">
    <citation type="submission" date="2010-10" db="EMBL/GenBank/DDBJ databases">
        <title>Complete sequence of Frankia sp. EuI1c.</title>
        <authorList>
            <consortium name="US DOE Joint Genome Institute"/>
            <person name="Lucas S."/>
            <person name="Copeland A."/>
            <person name="Lapidus A."/>
            <person name="Cheng J.-F."/>
            <person name="Bruce D."/>
            <person name="Goodwin L."/>
            <person name="Pitluck S."/>
            <person name="Chertkov O."/>
            <person name="Detter J.C."/>
            <person name="Han C."/>
            <person name="Tapia R."/>
            <person name="Land M."/>
            <person name="Hauser L."/>
            <person name="Jeffries C."/>
            <person name="Kyrpides N."/>
            <person name="Ivanova N."/>
            <person name="Mikhailova N."/>
            <person name="Beauchemin N."/>
            <person name="Sen A."/>
            <person name="Sur S.A."/>
            <person name="Gtari M."/>
            <person name="Wall L."/>
            <person name="Tisa L."/>
            <person name="Woyke T."/>
        </authorList>
    </citation>
    <scope>NUCLEOTIDE SEQUENCE [LARGE SCALE GENOMIC DNA]</scope>
    <source>
        <strain evidence="3">DSM 45817 / CECT 9037 / EuI1c</strain>
    </source>
</reference>
<evidence type="ECO:0000313" key="2">
    <source>
        <dbReference type="EMBL" id="ADP79207.1"/>
    </source>
</evidence>
<feature type="transmembrane region" description="Helical" evidence="1">
    <location>
        <begin position="46"/>
        <end position="63"/>
    </location>
</feature>
<dbReference type="KEGG" id="fri:FraEuI1c_1134"/>
<dbReference type="OrthoDB" id="3214457at2"/>
<keyword evidence="3" id="KW-1185">Reference proteome</keyword>
<dbReference type="EMBL" id="CP002299">
    <property type="protein sequence ID" value="ADP79207.1"/>
    <property type="molecule type" value="Genomic_DNA"/>
</dbReference>
<keyword evidence="1" id="KW-0812">Transmembrane</keyword>